<sequence>MKVDKLGGDGVIHLKPSNDPCLMTGKDLSRLTGTLISTNGKRMMLCDQAVKRNSRTDEWWTAE</sequence>
<evidence type="ECO:0000313" key="2">
    <source>
        <dbReference type="Proteomes" id="UP001500840"/>
    </source>
</evidence>
<dbReference type="Proteomes" id="UP001500840">
    <property type="component" value="Unassembled WGS sequence"/>
</dbReference>
<keyword evidence="2" id="KW-1185">Reference proteome</keyword>
<evidence type="ECO:0000313" key="1">
    <source>
        <dbReference type="EMBL" id="GAA4445631.1"/>
    </source>
</evidence>
<accession>A0ABP8M9B4</accession>
<comment type="caution">
    <text evidence="1">The sequence shown here is derived from an EMBL/GenBank/DDBJ whole genome shotgun (WGS) entry which is preliminary data.</text>
</comment>
<name>A0ABP8M9B4_9BACT</name>
<organism evidence="1 2">
    <name type="scientific">Novipirellula rosea</name>
    <dbReference type="NCBI Taxonomy" id="1031540"/>
    <lineage>
        <taxon>Bacteria</taxon>
        <taxon>Pseudomonadati</taxon>
        <taxon>Planctomycetota</taxon>
        <taxon>Planctomycetia</taxon>
        <taxon>Pirellulales</taxon>
        <taxon>Pirellulaceae</taxon>
        <taxon>Novipirellula</taxon>
    </lineage>
</organism>
<proteinExistence type="predicted"/>
<dbReference type="EMBL" id="BAABGA010000008">
    <property type="protein sequence ID" value="GAA4445631.1"/>
    <property type="molecule type" value="Genomic_DNA"/>
</dbReference>
<protein>
    <submittedName>
        <fullName evidence="1">Uncharacterized protein</fullName>
    </submittedName>
</protein>
<dbReference type="RefSeq" id="WP_345319169.1">
    <property type="nucleotide sequence ID" value="NZ_BAABGA010000008.1"/>
</dbReference>
<gene>
    <name evidence="1" type="ORF">GCM10023156_05470</name>
</gene>
<reference evidence="2" key="1">
    <citation type="journal article" date="2019" name="Int. J. Syst. Evol. Microbiol.">
        <title>The Global Catalogue of Microorganisms (GCM) 10K type strain sequencing project: providing services to taxonomists for standard genome sequencing and annotation.</title>
        <authorList>
            <consortium name="The Broad Institute Genomics Platform"/>
            <consortium name="The Broad Institute Genome Sequencing Center for Infectious Disease"/>
            <person name="Wu L."/>
            <person name="Ma J."/>
        </authorList>
    </citation>
    <scope>NUCLEOTIDE SEQUENCE [LARGE SCALE GENOMIC DNA]</scope>
    <source>
        <strain evidence="2">JCM 17759</strain>
    </source>
</reference>